<keyword evidence="1" id="KW-0560">Oxidoreductase</keyword>
<reference evidence="3 4" key="1">
    <citation type="submission" date="2020-08" db="EMBL/GenBank/DDBJ databases">
        <title>Genomic Encyclopedia of Type Strains, Phase IV (KMG-IV): sequencing the most valuable type-strain genomes for metagenomic binning, comparative biology and taxonomic classification.</title>
        <authorList>
            <person name="Goeker M."/>
        </authorList>
    </citation>
    <scope>NUCLEOTIDE SEQUENCE [LARGE SCALE GENOMIC DNA]</scope>
    <source>
        <strain evidence="3 4">DSM 105074</strain>
    </source>
</reference>
<dbReference type="Pfam" id="PF00107">
    <property type="entry name" value="ADH_zinc_N"/>
    <property type="match status" value="1"/>
</dbReference>
<sequence>MKETNYKNYSKSTPMTTQQIVLASRPQGLPTSDTFRFEEMELPPLSDGEVLVEPLYWSVDPYMRGRMNDAKSYTPPFKVDAPIVGGVVAKVMESKSEKYPVGTPVLGMLPWAQKAVAKASTLQKIDTDAAPASYYLGILGMPGLTAYFGLLDIGQPQAGETVVVSGAAGAVGMVVGQIAKLKGCRVVGLAGSDEKAKVLTEELGYDEVINYKTTQNLRADLKKACPDGVDVYFDNVGGEITDAVITLINHQARLVICGQISLYNDTQPTQGPRFLPKILTTSSLIKGFIVRDFEDENPRAIQELTTWVKEGKLHFKETIVEGFDQLPHAFLGLFSGKNQGKMLVKA</sequence>
<dbReference type="CDD" id="cd05288">
    <property type="entry name" value="PGDH"/>
    <property type="match status" value="1"/>
</dbReference>
<dbReference type="SUPFAM" id="SSF50129">
    <property type="entry name" value="GroES-like"/>
    <property type="match status" value="2"/>
</dbReference>
<keyword evidence="4" id="KW-1185">Reference proteome</keyword>
<dbReference type="InterPro" id="IPR036291">
    <property type="entry name" value="NAD(P)-bd_dom_sf"/>
</dbReference>
<dbReference type="PANTHER" id="PTHR43205">
    <property type="entry name" value="PROSTAGLANDIN REDUCTASE"/>
    <property type="match status" value="1"/>
</dbReference>
<dbReference type="Pfam" id="PF16884">
    <property type="entry name" value="ADH_N_2"/>
    <property type="match status" value="1"/>
</dbReference>
<dbReference type="AlphaFoldDB" id="A0A840TPW7"/>
<organism evidence="3 4">
    <name type="scientific">Rhabdobacter roseus</name>
    <dbReference type="NCBI Taxonomy" id="1655419"/>
    <lineage>
        <taxon>Bacteria</taxon>
        <taxon>Pseudomonadati</taxon>
        <taxon>Bacteroidota</taxon>
        <taxon>Cytophagia</taxon>
        <taxon>Cytophagales</taxon>
        <taxon>Cytophagaceae</taxon>
        <taxon>Rhabdobacter</taxon>
    </lineage>
</organism>
<dbReference type="EMBL" id="JACHGF010000002">
    <property type="protein sequence ID" value="MBB5283767.1"/>
    <property type="molecule type" value="Genomic_DNA"/>
</dbReference>
<evidence type="ECO:0000256" key="1">
    <source>
        <dbReference type="ARBA" id="ARBA00023002"/>
    </source>
</evidence>
<dbReference type="Proteomes" id="UP000557307">
    <property type="component" value="Unassembled WGS sequence"/>
</dbReference>
<dbReference type="PANTHER" id="PTHR43205:SF7">
    <property type="entry name" value="PROSTAGLANDIN REDUCTASE 1"/>
    <property type="match status" value="1"/>
</dbReference>
<dbReference type="InterPro" id="IPR020843">
    <property type="entry name" value="ER"/>
</dbReference>
<dbReference type="InterPro" id="IPR041694">
    <property type="entry name" value="ADH_N_2"/>
</dbReference>
<feature type="domain" description="Enoyl reductase (ER)" evidence="2">
    <location>
        <begin position="31"/>
        <end position="344"/>
    </location>
</feature>
<dbReference type="InterPro" id="IPR045010">
    <property type="entry name" value="MDR_fam"/>
</dbReference>
<accession>A0A840TPW7</accession>
<dbReference type="InterPro" id="IPR011032">
    <property type="entry name" value="GroES-like_sf"/>
</dbReference>
<dbReference type="FunFam" id="3.40.50.720:FF:000121">
    <property type="entry name" value="Prostaglandin reductase 2"/>
    <property type="match status" value="1"/>
</dbReference>
<dbReference type="GO" id="GO:0016628">
    <property type="term" value="F:oxidoreductase activity, acting on the CH-CH group of donors, NAD or NADP as acceptor"/>
    <property type="evidence" value="ECO:0007669"/>
    <property type="project" value="InterPro"/>
</dbReference>
<evidence type="ECO:0000313" key="3">
    <source>
        <dbReference type="EMBL" id="MBB5283767.1"/>
    </source>
</evidence>
<evidence type="ECO:0000259" key="2">
    <source>
        <dbReference type="SMART" id="SM00829"/>
    </source>
</evidence>
<gene>
    <name evidence="3" type="ORF">HNQ92_001893</name>
</gene>
<dbReference type="Gene3D" id="3.40.50.720">
    <property type="entry name" value="NAD(P)-binding Rossmann-like Domain"/>
    <property type="match status" value="1"/>
</dbReference>
<dbReference type="SMART" id="SM00829">
    <property type="entry name" value="PKS_ER"/>
    <property type="match status" value="1"/>
</dbReference>
<dbReference type="InterPro" id="IPR013149">
    <property type="entry name" value="ADH-like_C"/>
</dbReference>
<protein>
    <recommendedName>
        <fullName evidence="2">Enoyl reductase (ER) domain-containing protein</fullName>
    </recommendedName>
</protein>
<dbReference type="RefSeq" id="WP_246439833.1">
    <property type="nucleotide sequence ID" value="NZ_JACHGF010000002.1"/>
</dbReference>
<evidence type="ECO:0000313" key="4">
    <source>
        <dbReference type="Proteomes" id="UP000557307"/>
    </source>
</evidence>
<proteinExistence type="predicted"/>
<dbReference type="SUPFAM" id="SSF51735">
    <property type="entry name" value="NAD(P)-binding Rossmann-fold domains"/>
    <property type="match status" value="1"/>
</dbReference>
<dbReference type="Gene3D" id="3.90.180.10">
    <property type="entry name" value="Medium-chain alcohol dehydrogenases, catalytic domain"/>
    <property type="match status" value="1"/>
</dbReference>
<comment type="caution">
    <text evidence="3">The sequence shown here is derived from an EMBL/GenBank/DDBJ whole genome shotgun (WGS) entry which is preliminary data.</text>
</comment>
<name>A0A840TPW7_9BACT</name>